<dbReference type="PROSITE" id="PS00018">
    <property type="entry name" value="EF_HAND_1"/>
    <property type="match status" value="1"/>
</dbReference>
<feature type="compositionally biased region" description="Basic and acidic residues" evidence="1">
    <location>
        <begin position="218"/>
        <end position="236"/>
    </location>
</feature>
<feature type="region of interest" description="Disordered" evidence="1">
    <location>
        <begin position="218"/>
        <end position="282"/>
    </location>
</feature>
<dbReference type="InterPro" id="IPR018247">
    <property type="entry name" value="EF_Hand_1_Ca_BS"/>
</dbReference>
<organism evidence="2 3">
    <name type="scientific">Tenacibaculum finnmarkense genomovar finnmarkense</name>
    <dbReference type="NCBI Taxonomy" id="1458503"/>
    <lineage>
        <taxon>Bacteria</taxon>
        <taxon>Pseudomonadati</taxon>
        <taxon>Bacteroidota</taxon>
        <taxon>Flavobacteriia</taxon>
        <taxon>Flavobacteriales</taxon>
        <taxon>Flavobacteriaceae</taxon>
        <taxon>Tenacibaculum</taxon>
        <taxon>Tenacibaculum finnmarkense</taxon>
    </lineage>
</organism>
<comment type="caution">
    <text evidence="2">The sequence shown here is derived from an EMBL/GenBank/DDBJ whole genome shotgun (WGS) entry which is preliminary data.</text>
</comment>
<keyword evidence="3" id="KW-1185">Reference proteome</keyword>
<evidence type="ECO:0000256" key="1">
    <source>
        <dbReference type="SAM" id="MobiDB-lite"/>
    </source>
</evidence>
<dbReference type="GO" id="GO:0016853">
    <property type="term" value="F:isomerase activity"/>
    <property type="evidence" value="ECO:0007669"/>
    <property type="project" value="UniProtKB-KW"/>
</dbReference>
<name>A0AAP1WGT2_9FLAO</name>
<proteinExistence type="predicted"/>
<evidence type="ECO:0000313" key="2">
    <source>
        <dbReference type="EMBL" id="MBE7695635.1"/>
    </source>
</evidence>
<accession>A0AAP1WGT2</accession>
<dbReference type="EMBL" id="WXXV01000012">
    <property type="protein sequence ID" value="MBE7695635.1"/>
    <property type="molecule type" value="Genomic_DNA"/>
</dbReference>
<dbReference type="PROSITE" id="PS51257">
    <property type="entry name" value="PROKAR_LIPOPROTEIN"/>
    <property type="match status" value="1"/>
</dbReference>
<protein>
    <submittedName>
        <fullName evidence="2">Peptidylprolyl isomerase</fullName>
    </submittedName>
</protein>
<gene>
    <name evidence="2" type="ORF">F7645_09410</name>
</gene>
<feature type="compositionally biased region" description="Basic and acidic residues" evidence="1">
    <location>
        <begin position="255"/>
        <end position="264"/>
    </location>
</feature>
<sequence length="291" mass="33031">MIKFKHLFYFAVTSIFLYSCGSDNGRNIVRFDHEAQAVKDSDTLVEFLKTHYYKDDVDSIKPLIKGKTALFTDSRLKTETVNEYDLDYTYYHFVKKQGISTKKNTTVVDSVLTTYRLSSLVTSDKLVKEQDLETPTWYDANQNASKVVIRGWLYGFTHFKGGVLKKQDNAPNLYEGAGEGFFLVPSGLSYRNAGALANKNLLYMVKLHDIIEDTDHDLDNVPSIKEDVNGDGKPWNDDSDNDRVPNYLDNDDDGDGKLTKEEVNKQGGDPLSNFSDATRPSVPDFLNRFIR</sequence>
<evidence type="ECO:0000313" key="3">
    <source>
        <dbReference type="Proteomes" id="UP000806077"/>
    </source>
</evidence>
<reference evidence="2 3" key="1">
    <citation type="journal article" date="2020" name="Int. J. Syst. Evol. Microbiol.">
        <title>Tenacibaculum piscium sp. nov., isolated from skin ulcers of sea-farmed fish, and description of Tenacibaculum finnmarkense sp. nov. with subdivision into genomovars finnmarkense and ulcerans.</title>
        <authorList>
            <person name="Olsen A.B."/>
            <person name="Spilsberg B."/>
            <person name="Nilsen H.K."/>
            <person name="Lagesen K."/>
            <person name="Gulla S."/>
            <person name="Avendano-Herrera R."/>
            <person name="Irgang R."/>
            <person name="Duchaud E."/>
            <person name="Colquhoun D.J."/>
        </authorList>
    </citation>
    <scope>NUCLEOTIDE SEQUENCE [LARGE SCALE GENOMIC DNA]</scope>
    <source>
        <strain evidence="2 3">TNO037</strain>
    </source>
</reference>
<dbReference type="Proteomes" id="UP000806077">
    <property type="component" value="Unassembled WGS sequence"/>
</dbReference>
<keyword evidence="2" id="KW-0413">Isomerase</keyword>
<dbReference type="AlphaFoldDB" id="A0AAP1WGT2"/>
<dbReference type="RefSeq" id="WP_101955954.1">
    <property type="nucleotide sequence ID" value="NZ_JAFMUA010000009.1"/>
</dbReference>